<reference evidence="4" key="1">
    <citation type="submission" date="2023-08" db="EMBL/GenBank/DDBJ databases">
        <title>Comparative genomics and taxonomic characterization of three novel marine species of genus Marivirga.</title>
        <authorList>
            <person name="Muhammad N."/>
            <person name="Kim S.-G."/>
        </authorList>
    </citation>
    <scope>NUCLEOTIDE SEQUENCE [LARGE SCALE GENOMIC DNA]</scope>
    <source>
        <strain evidence="4">ABR2-2</strain>
    </source>
</reference>
<dbReference type="Pfam" id="PF19313">
    <property type="entry name" value="DUF5916"/>
    <property type="match status" value="1"/>
</dbReference>
<feature type="domain" description="Carbohydrate-binding" evidence="2">
    <location>
        <begin position="43"/>
        <end position="212"/>
    </location>
</feature>
<accession>A0AA51RA29</accession>
<evidence type="ECO:0000256" key="1">
    <source>
        <dbReference type="SAM" id="SignalP"/>
    </source>
</evidence>
<evidence type="ECO:0000313" key="5">
    <source>
        <dbReference type="Proteomes" id="UP001244443"/>
    </source>
</evidence>
<dbReference type="GO" id="GO:0004553">
    <property type="term" value="F:hydrolase activity, hydrolyzing O-glycosyl compounds"/>
    <property type="evidence" value="ECO:0007669"/>
    <property type="project" value="InterPro"/>
</dbReference>
<dbReference type="AlphaFoldDB" id="A0AA51RA29"/>
<feature type="chain" id="PRO_5041261034" evidence="1">
    <location>
        <begin position="23"/>
        <end position="760"/>
    </location>
</feature>
<name>A0AA51RA29_9BACT</name>
<sequence>MNVRSIYLTIAFFFASIITSFAQNVAQETVYNLQKTTEKIVLDGILNELIWQETEVATDFYMVIPDDNRSAELESEVRMTYDNENFYFAITCFDGQDGYVVQSLRRDWDWPLNENFSIYIDPYNDFTNGFSFGITPYGVQREGTIDEGTNVNEDWDNKWSSNVKKYDDRWIAEIAIPFKSIRYAEGNRNWNIQFFRNHLKRNERSSWIAVEQQYTPSALTFSGKVLWPEDPPKTGSNISFIPYVLGDLSRNYAANETNYSKKANAGFDAKIGITPGLNLDLTVNPDFSQVEVDRQVINLSRFEVSFPERRQFFLENADLFSKFGFPQSRAFFSRRIGISTDTLGRTRQVPIVGGARLSGKLNEKLRLGLLNMSTAENNELGIPFQNYSVLALQQNIFSRSNVAFVFANKQNINIDKSREFSSYNPTVARRIVQNSDTTVEFKSYNRVVGLEYNLFSEDTRWAGDFYYQKSFDTWNDDNTYNHGAFLRYQERNFSIRWVHTAIGDGFNAEMGFVPRVGYNQGSFSPKYIHYPKSDAIINQEISFDISYTYNNDFSKNTDRSFSVDYGVSFTNTSSISAQWSRTYQYMFFDFNPIAPIGNRILPQGSDYNWNSMRLNYQSDRRKLLNIDGSLTYGGFYTGTRFNAGGQLAYRFQPYGSFAITYDYNAIQLSEGFENANFYLLGPRLDFTMTDKVFFTGFAQYNNRFDNVNYNLRFQWRFAPVSDVFLVYTENFAPGGPIDFVPGEDTKSRAIVLKLNYWFNL</sequence>
<keyword evidence="5" id="KW-1185">Reference proteome</keyword>
<dbReference type="CDD" id="cd09618">
    <property type="entry name" value="CBM9_like_2"/>
    <property type="match status" value="1"/>
</dbReference>
<dbReference type="SUPFAM" id="SSF49344">
    <property type="entry name" value="CBD9-like"/>
    <property type="match status" value="1"/>
</dbReference>
<proteinExistence type="predicted"/>
<protein>
    <submittedName>
        <fullName evidence="4">DUF5916 domain-containing protein</fullName>
    </submittedName>
</protein>
<evidence type="ECO:0000259" key="3">
    <source>
        <dbReference type="Pfam" id="PF19313"/>
    </source>
</evidence>
<dbReference type="EMBL" id="CP129970">
    <property type="protein sequence ID" value="WMN06413.1"/>
    <property type="molecule type" value="Genomic_DNA"/>
</dbReference>
<dbReference type="Proteomes" id="UP001244443">
    <property type="component" value="Chromosome"/>
</dbReference>
<evidence type="ECO:0000259" key="2">
    <source>
        <dbReference type="Pfam" id="PF06452"/>
    </source>
</evidence>
<dbReference type="GO" id="GO:0030246">
    <property type="term" value="F:carbohydrate binding"/>
    <property type="evidence" value="ECO:0007669"/>
    <property type="project" value="InterPro"/>
</dbReference>
<gene>
    <name evidence="4" type="ORF">QYS48_32490</name>
</gene>
<dbReference type="Gene3D" id="2.60.40.1190">
    <property type="match status" value="1"/>
</dbReference>
<evidence type="ECO:0000313" key="4">
    <source>
        <dbReference type="EMBL" id="WMN06413.1"/>
    </source>
</evidence>
<dbReference type="InterPro" id="IPR045670">
    <property type="entry name" value="DUF5916"/>
</dbReference>
<keyword evidence="1" id="KW-0732">Signal</keyword>
<dbReference type="Pfam" id="PF06452">
    <property type="entry name" value="CBM9_1"/>
    <property type="match status" value="1"/>
</dbReference>
<dbReference type="GO" id="GO:0016052">
    <property type="term" value="P:carbohydrate catabolic process"/>
    <property type="evidence" value="ECO:0007669"/>
    <property type="project" value="InterPro"/>
</dbReference>
<feature type="domain" description="DUF5916" evidence="3">
    <location>
        <begin position="238"/>
        <end position="671"/>
    </location>
</feature>
<organism evidence="4 5">
    <name type="scientific">Marivirga arenosa</name>
    <dbReference type="NCBI Taxonomy" id="3059076"/>
    <lineage>
        <taxon>Bacteria</taxon>
        <taxon>Pseudomonadati</taxon>
        <taxon>Bacteroidota</taxon>
        <taxon>Cytophagia</taxon>
        <taxon>Cytophagales</taxon>
        <taxon>Marivirgaceae</taxon>
        <taxon>Marivirga</taxon>
    </lineage>
</organism>
<dbReference type="InterPro" id="IPR010502">
    <property type="entry name" value="Carb-bd_dom_fam9"/>
</dbReference>
<dbReference type="RefSeq" id="WP_308356237.1">
    <property type="nucleotide sequence ID" value="NZ_CP129970.2"/>
</dbReference>
<feature type="signal peptide" evidence="1">
    <location>
        <begin position="1"/>
        <end position="22"/>
    </location>
</feature>